<reference evidence="2" key="2">
    <citation type="submission" date="2025-08" db="UniProtKB">
        <authorList>
            <consortium name="RefSeq"/>
        </authorList>
    </citation>
    <scope>IDENTIFICATION</scope>
    <source>
        <tissue evidence="2">Leaf</tissue>
    </source>
</reference>
<accession>A0A6J0M4D5</accession>
<dbReference type="GeneID" id="108838829"/>
<evidence type="ECO:0000313" key="1">
    <source>
        <dbReference type="Proteomes" id="UP000504610"/>
    </source>
</evidence>
<protein>
    <submittedName>
        <fullName evidence="2">Uncharacterized protein LOC108838829</fullName>
    </submittedName>
</protein>
<organism evidence="1 2">
    <name type="scientific">Raphanus sativus</name>
    <name type="common">Radish</name>
    <name type="synonym">Raphanus raphanistrum var. sativus</name>
    <dbReference type="NCBI Taxonomy" id="3726"/>
    <lineage>
        <taxon>Eukaryota</taxon>
        <taxon>Viridiplantae</taxon>
        <taxon>Streptophyta</taxon>
        <taxon>Embryophyta</taxon>
        <taxon>Tracheophyta</taxon>
        <taxon>Spermatophyta</taxon>
        <taxon>Magnoliopsida</taxon>
        <taxon>eudicotyledons</taxon>
        <taxon>Gunneridae</taxon>
        <taxon>Pentapetalae</taxon>
        <taxon>rosids</taxon>
        <taxon>malvids</taxon>
        <taxon>Brassicales</taxon>
        <taxon>Brassicaceae</taxon>
        <taxon>Brassiceae</taxon>
        <taxon>Raphanus</taxon>
    </lineage>
</organism>
<keyword evidence="1" id="KW-1185">Reference proteome</keyword>
<evidence type="ECO:0000313" key="2">
    <source>
        <dbReference type="RefSeq" id="XP_018467202.1"/>
    </source>
</evidence>
<sequence length="101" mass="11963">MIWRWWDPGIVILEGGVRSGGNGYDQQDMIRRIKPNIKGFDWVSERRKERGFGDVGRILRRIFILIIIKARSKMERDAYHGLKMECVSRRFVIRDALGVWD</sequence>
<dbReference type="KEGG" id="rsz:108838829"/>
<dbReference type="RefSeq" id="XP_018467202.1">
    <property type="nucleotide sequence ID" value="XM_018611700.2"/>
</dbReference>
<name>A0A6J0M4D5_RAPSA</name>
<dbReference type="Proteomes" id="UP000504610">
    <property type="component" value="Chromosome 6"/>
</dbReference>
<proteinExistence type="predicted"/>
<dbReference type="AlphaFoldDB" id="A0A6J0M4D5"/>
<reference evidence="1" key="1">
    <citation type="journal article" date="2019" name="Database">
        <title>The radish genome database (RadishGD): an integrated information resource for radish genomics.</title>
        <authorList>
            <person name="Yu H.J."/>
            <person name="Baek S."/>
            <person name="Lee Y.J."/>
            <person name="Cho A."/>
            <person name="Mun J.H."/>
        </authorList>
    </citation>
    <scope>NUCLEOTIDE SEQUENCE [LARGE SCALE GENOMIC DNA]</scope>
    <source>
        <strain evidence="1">cv. WK10039</strain>
    </source>
</reference>
<gene>
    <name evidence="2" type="primary">LOC108838829</name>
</gene>